<reference evidence="4" key="1">
    <citation type="submission" date="2025-08" db="UniProtKB">
        <authorList>
            <consortium name="Ensembl"/>
        </authorList>
    </citation>
    <scope>IDENTIFICATION</scope>
</reference>
<name>A0A8C4QUW2_EPTBU</name>
<keyword evidence="1" id="KW-1015">Disulfide bond</keyword>
<keyword evidence="2" id="KW-0812">Transmembrane</keyword>
<dbReference type="InterPro" id="IPR016186">
    <property type="entry name" value="C-type_lectin-like/link_sf"/>
</dbReference>
<evidence type="ECO:0000313" key="4">
    <source>
        <dbReference type="Ensembl" id="ENSEBUP00000020906.1"/>
    </source>
</evidence>
<dbReference type="GeneTree" id="ENSGT00930000152767"/>
<organism evidence="4 5">
    <name type="scientific">Eptatretus burgeri</name>
    <name type="common">Inshore hagfish</name>
    <dbReference type="NCBI Taxonomy" id="7764"/>
    <lineage>
        <taxon>Eukaryota</taxon>
        <taxon>Metazoa</taxon>
        <taxon>Chordata</taxon>
        <taxon>Craniata</taxon>
        <taxon>Vertebrata</taxon>
        <taxon>Cyclostomata</taxon>
        <taxon>Myxini</taxon>
        <taxon>Myxiniformes</taxon>
        <taxon>Myxinidae</taxon>
        <taxon>Eptatretinae</taxon>
        <taxon>Eptatretus</taxon>
    </lineage>
</organism>
<dbReference type="InterPro" id="IPR016187">
    <property type="entry name" value="CTDL_fold"/>
</dbReference>
<protein>
    <recommendedName>
        <fullName evidence="3">C-type lectin domain-containing protein</fullName>
    </recommendedName>
</protein>
<feature type="transmembrane region" description="Helical" evidence="2">
    <location>
        <begin position="46"/>
        <end position="69"/>
    </location>
</feature>
<evidence type="ECO:0000256" key="2">
    <source>
        <dbReference type="SAM" id="Phobius"/>
    </source>
</evidence>
<evidence type="ECO:0000259" key="3">
    <source>
        <dbReference type="PROSITE" id="PS50041"/>
    </source>
</evidence>
<evidence type="ECO:0000256" key="1">
    <source>
        <dbReference type="ARBA" id="ARBA00023157"/>
    </source>
</evidence>
<keyword evidence="2" id="KW-1133">Transmembrane helix</keyword>
<feature type="domain" description="C-type lectin" evidence="3">
    <location>
        <begin position="117"/>
        <end position="236"/>
    </location>
</feature>
<accession>A0A8C4QUW2</accession>
<reference evidence="4" key="2">
    <citation type="submission" date="2025-09" db="UniProtKB">
        <authorList>
            <consortium name="Ensembl"/>
        </authorList>
    </citation>
    <scope>IDENTIFICATION</scope>
</reference>
<dbReference type="Proteomes" id="UP000694388">
    <property type="component" value="Unplaced"/>
</dbReference>
<dbReference type="SMART" id="SM00034">
    <property type="entry name" value="CLECT"/>
    <property type="match status" value="1"/>
</dbReference>
<keyword evidence="5" id="KW-1185">Reference proteome</keyword>
<dbReference type="InterPro" id="IPR050111">
    <property type="entry name" value="C-type_lectin/snaclec_domain"/>
</dbReference>
<dbReference type="InterPro" id="IPR001304">
    <property type="entry name" value="C-type_lectin-like"/>
</dbReference>
<dbReference type="Gene3D" id="3.10.100.10">
    <property type="entry name" value="Mannose-Binding Protein A, subunit A"/>
    <property type="match status" value="1"/>
</dbReference>
<dbReference type="SUPFAM" id="SSF56436">
    <property type="entry name" value="C-type lectin-like"/>
    <property type="match status" value="1"/>
</dbReference>
<sequence>MSLDDNDYENVQRMEMVESYGQCMPPNGVPQPNYEKVLKKIKCNQCIILLFLTLLTILSITIMIGHLFFPGMKLVPEKNSDALLAQMSAAQQGFWQRGQETSTLRNGKPCQSGWLHFNGSCFKTFPSQNLIWYDAEFYCIQHMNGCHLPSVHSEEEYQFLLNLWPNPQDRHIWFGGKYSDLKGKTVWTDETFWDFTKFSDGEPSHHNTTEGCIEYSGDSNGWNDLPCEAKLSVMCKCIS</sequence>
<keyword evidence="2" id="KW-0472">Membrane</keyword>
<dbReference type="PROSITE" id="PS50041">
    <property type="entry name" value="C_TYPE_LECTIN_2"/>
    <property type="match status" value="1"/>
</dbReference>
<evidence type="ECO:0000313" key="5">
    <source>
        <dbReference type="Proteomes" id="UP000694388"/>
    </source>
</evidence>
<dbReference type="PROSITE" id="PS00615">
    <property type="entry name" value="C_TYPE_LECTIN_1"/>
    <property type="match status" value="1"/>
</dbReference>
<dbReference type="InterPro" id="IPR018378">
    <property type="entry name" value="C-type_lectin_CS"/>
</dbReference>
<dbReference type="Pfam" id="PF00059">
    <property type="entry name" value="Lectin_C"/>
    <property type="match status" value="1"/>
</dbReference>
<proteinExistence type="predicted"/>
<dbReference type="PANTHER" id="PTHR22803">
    <property type="entry name" value="MANNOSE, PHOSPHOLIPASE, LECTIN RECEPTOR RELATED"/>
    <property type="match status" value="1"/>
</dbReference>
<dbReference type="CDD" id="cd00037">
    <property type="entry name" value="CLECT"/>
    <property type="match status" value="1"/>
</dbReference>
<dbReference type="AlphaFoldDB" id="A0A8C4QUW2"/>
<dbReference type="Ensembl" id="ENSEBUT00000021482.1">
    <property type="protein sequence ID" value="ENSEBUP00000020906.1"/>
    <property type="gene ID" value="ENSEBUG00000012901.1"/>
</dbReference>